<reference evidence="4 5" key="1">
    <citation type="submission" date="2023-07" db="EMBL/GenBank/DDBJ databases">
        <title>Sorghum-associated microbial communities from plants grown in Nebraska, USA.</title>
        <authorList>
            <person name="Schachtman D."/>
        </authorList>
    </citation>
    <scope>NUCLEOTIDE SEQUENCE [LARGE SCALE GENOMIC DNA]</scope>
    <source>
        <strain evidence="4 5">BE240</strain>
    </source>
</reference>
<dbReference type="InterPro" id="IPR011032">
    <property type="entry name" value="GroES-like_sf"/>
</dbReference>
<dbReference type="PANTHER" id="PTHR48106">
    <property type="entry name" value="QUINONE OXIDOREDUCTASE PIG3-RELATED"/>
    <property type="match status" value="1"/>
</dbReference>
<feature type="domain" description="Enoyl reductase (ER)" evidence="3">
    <location>
        <begin position="18"/>
        <end position="331"/>
    </location>
</feature>
<dbReference type="InterPro" id="IPR036291">
    <property type="entry name" value="NAD(P)-bd_dom_sf"/>
</dbReference>
<accession>A0ABU1VB02</accession>
<evidence type="ECO:0000256" key="1">
    <source>
        <dbReference type="ARBA" id="ARBA00022857"/>
    </source>
</evidence>
<dbReference type="SUPFAM" id="SSF51735">
    <property type="entry name" value="NAD(P)-binding Rossmann-fold domains"/>
    <property type="match status" value="1"/>
</dbReference>
<evidence type="ECO:0000256" key="2">
    <source>
        <dbReference type="ARBA" id="ARBA00023002"/>
    </source>
</evidence>
<dbReference type="EMBL" id="JAVDWE010000005">
    <property type="protein sequence ID" value="MDR7094617.1"/>
    <property type="molecule type" value="Genomic_DNA"/>
</dbReference>
<evidence type="ECO:0000259" key="3">
    <source>
        <dbReference type="SMART" id="SM00829"/>
    </source>
</evidence>
<dbReference type="InterPro" id="IPR014189">
    <property type="entry name" value="Quinone_OxRdtase_PIG3"/>
</dbReference>
<dbReference type="InterPro" id="IPR013154">
    <property type="entry name" value="ADH-like_N"/>
</dbReference>
<dbReference type="CDD" id="cd05276">
    <property type="entry name" value="p53_inducible_oxidoreductase"/>
    <property type="match status" value="1"/>
</dbReference>
<keyword evidence="2" id="KW-0560">Oxidoreductase</keyword>
<organism evidence="4 5">
    <name type="scientific">Hydrogenophaga laconesensis</name>
    <dbReference type="NCBI Taxonomy" id="1805971"/>
    <lineage>
        <taxon>Bacteria</taxon>
        <taxon>Pseudomonadati</taxon>
        <taxon>Pseudomonadota</taxon>
        <taxon>Betaproteobacteria</taxon>
        <taxon>Burkholderiales</taxon>
        <taxon>Comamonadaceae</taxon>
        <taxon>Hydrogenophaga</taxon>
    </lineage>
</organism>
<dbReference type="InterPro" id="IPR020843">
    <property type="entry name" value="ER"/>
</dbReference>
<dbReference type="Pfam" id="PF08240">
    <property type="entry name" value="ADH_N"/>
    <property type="match status" value="1"/>
</dbReference>
<dbReference type="PANTHER" id="PTHR48106:SF8">
    <property type="entry name" value="OS02G0805600 PROTEIN"/>
    <property type="match status" value="1"/>
</dbReference>
<dbReference type="SMART" id="SM00829">
    <property type="entry name" value="PKS_ER"/>
    <property type="match status" value="1"/>
</dbReference>
<evidence type="ECO:0000313" key="5">
    <source>
        <dbReference type="Proteomes" id="UP001265550"/>
    </source>
</evidence>
<name>A0ABU1VB02_9BURK</name>
<gene>
    <name evidence="4" type="ORF">J2X09_002358</name>
</gene>
<dbReference type="NCBIfam" id="TIGR02824">
    <property type="entry name" value="quinone_pig3"/>
    <property type="match status" value="1"/>
</dbReference>
<dbReference type="Pfam" id="PF13602">
    <property type="entry name" value="ADH_zinc_N_2"/>
    <property type="match status" value="1"/>
</dbReference>
<protein>
    <submittedName>
        <fullName evidence="4">PIG3 family NAD(P)H quinone oxidoreductase</fullName>
    </submittedName>
</protein>
<comment type="caution">
    <text evidence="4">The sequence shown here is derived from an EMBL/GenBank/DDBJ whole genome shotgun (WGS) entry which is preliminary data.</text>
</comment>
<keyword evidence="1" id="KW-0521">NADP</keyword>
<dbReference type="Gene3D" id="3.90.180.10">
    <property type="entry name" value="Medium-chain alcohol dehydrogenases, catalytic domain"/>
    <property type="match status" value="1"/>
</dbReference>
<keyword evidence="5" id="KW-1185">Reference proteome</keyword>
<evidence type="ECO:0000313" key="4">
    <source>
        <dbReference type="EMBL" id="MDR7094617.1"/>
    </source>
</evidence>
<dbReference type="SUPFAM" id="SSF50129">
    <property type="entry name" value="GroES-like"/>
    <property type="match status" value="1"/>
</dbReference>
<sequence length="336" mass="35917">MAYDKDPQVRRIRLEGFGGPEVLQLETATIGQPGVGEVLIRVRAAGVNRPDLIQRTGRYPAPADASPIPGLEISGIVHAVGEEVVNFQVGDEVCALTNGGGYADRCLVPAGQVLPLPRSCSFVEGAAIPETFFTVWANLFGNGASIPRGPVLIHGGTSGIGYTALMLCREFGIAAFATVGSEEKARAVKSLGATPIQYQHEVFADVVLQATSGRGVEVVLDIMGASYFHENLRALAKDGRLQLIGTLGGAVVESVNLMAISSRRIVVTGSSMRPRTQEEKAAIARSLYEHVWPLFNEGRCVPRVDRVFPLEEVGDAHRLMEASTHIGKIVLSMDPH</sequence>
<dbReference type="Proteomes" id="UP001265550">
    <property type="component" value="Unassembled WGS sequence"/>
</dbReference>
<dbReference type="Gene3D" id="3.40.50.720">
    <property type="entry name" value="NAD(P)-binding Rossmann-like Domain"/>
    <property type="match status" value="1"/>
</dbReference>
<dbReference type="RefSeq" id="WP_310308305.1">
    <property type="nucleotide sequence ID" value="NZ_JAVDWE010000005.1"/>
</dbReference>
<proteinExistence type="predicted"/>